<dbReference type="AlphaFoldDB" id="A0A4Q0TA49"/>
<dbReference type="SUPFAM" id="SSF53474">
    <property type="entry name" value="alpha/beta-Hydrolases"/>
    <property type="match status" value="1"/>
</dbReference>
<evidence type="ECO:0000313" key="1">
    <source>
        <dbReference type="EMBL" id="RXH58511.1"/>
    </source>
</evidence>
<proteinExistence type="predicted"/>
<dbReference type="EMBL" id="RDSM01000001">
    <property type="protein sequence ID" value="RXH58511.1"/>
    <property type="molecule type" value="Genomic_DNA"/>
</dbReference>
<reference evidence="2" key="2">
    <citation type="submission" date="2019-02" db="EMBL/GenBank/DDBJ databases">
        <title>Granulicella sibirica sp. nov., a psychrotolerant acidobacterium isolated from an organic soil layer in forested tundra, West Siberia.</title>
        <authorList>
            <person name="Oshkin I.Y."/>
            <person name="Kulichevskaya I.S."/>
            <person name="Rijpstra W.I.C."/>
            <person name="Sinninghe Damste J.S."/>
            <person name="Rakitin A.L."/>
            <person name="Ravin N.V."/>
            <person name="Dedysh S.N."/>
        </authorList>
    </citation>
    <scope>NUCLEOTIDE SEQUENCE [LARGE SCALE GENOMIC DNA]</scope>
    <source>
        <strain evidence="2">AF10</strain>
    </source>
</reference>
<sequence>MQRADLVRKLVIVGSGPRNGDGIPLTTESQKIFTNKYGNLDDFWIDGFFTASPESQAAGRAFLKRRDARVDNRDTPINEKVQPAQFAALQEWGNPVGERFAYLKDIRMPVLIVGGKSDIIFYTINSFYLEQNLPNAQLMLYPDAAHGSLFQYPELFVEHTSLFLRDRREACFRASLSRPTSGHSR</sequence>
<dbReference type="GO" id="GO:0016787">
    <property type="term" value="F:hydrolase activity"/>
    <property type="evidence" value="ECO:0007669"/>
    <property type="project" value="UniProtKB-KW"/>
</dbReference>
<evidence type="ECO:0000313" key="2">
    <source>
        <dbReference type="Proteomes" id="UP000289437"/>
    </source>
</evidence>
<organism evidence="1 2">
    <name type="scientific">Granulicella sibirica</name>
    <dbReference type="NCBI Taxonomy" id="2479048"/>
    <lineage>
        <taxon>Bacteria</taxon>
        <taxon>Pseudomonadati</taxon>
        <taxon>Acidobacteriota</taxon>
        <taxon>Terriglobia</taxon>
        <taxon>Terriglobales</taxon>
        <taxon>Acidobacteriaceae</taxon>
        <taxon>Granulicella</taxon>
    </lineage>
</organism>
<protein>
    <submittedName>
        <fullName evidence="1">Hydrolase, alpha/beta fold family</fullName>
    </submittedName>
</protein>
<dbReference type="Proteomes" id="UP000289437">
    <property type="component" value="Unassembled WGS sequence"/>
</dbReference>
<reference evidence="1 2" key="1">
    <citation type="submission" date="2018-11" db="EMBL/GenBank/DDBJ databases">
        <authorList>
            <person name="Mardanov A.V."/>
            <person name="Ravin N.V."/>
            <person name="Dedysh S.N."/>
        </authorList>
    </citation>
    <scope>NUCLEOTIDE SEQUENCE [LARGE SCALE GENOMIC DNA]</scope>
    <source>
        <strain evidence="1 2">AF10</strain>
    </source>
</reference>
<keyword evidence="1" id="KW-0378">Hydrolase</keyword>
<accession>A0A4Q0TA49</accession>
<gene>
    <name evidence="1" type="ORF">GRAN_1821</name>
</gene>
<name>A0A4Q0TA49_9BACT</name>
<dbReference type="Gene3D" id="3.40.50.1820">
    <property type="entry name" value="alpha/beta hydrolase"/>
    <property type="match status" value="1"/>
</dbReference>
<dbReference type="InterPro" id="IPR029058">
    <property type="entry name" value="AB_hydrolase_fold"/>
</dbReference>
<comment type="caution">
    <text evidence="1">The sequence shown here is derived from an EMBL/GenBank/DDBJ whole genome shotgun (WGS) entry which is preliminary data.</text>
</comment>
<keyword evidence="2" id="KW-1185">Reference proteome</keyword>